<keyword evidence="7" id="KW-0906">Nuclear pore complex</keyword>
<keyword evidence="12" id="KW-1185">Reference proteome</keyword>
<dbReference type="EMBL" id="JH431790">
    <property type="status" value="NOT_ANNOTATED_CDS"/>
    <property type="molecule type" value="Genomic_DNA"/>
</dbReference>
<dbReference type="OMA" id="YHMAENI"/>
<comment type="subcellular location">
    <subcellularLocation>
        <location evidence="1">Nucleus</location>
        <location evidence="1">Nuclear pore complex</location>
    </subcellularLocation>
</comment>
<dbReference type="Proteomes" id="UP000014500">
    <property type="component" value="Unassembled WGS sequence"/>
</dbReference>
<evidence type="ECO:0000313" key="12">
    <source>
        <dbReference type="Proteomes" id="UP000014500"/>
    </source>
</evidence>
<evidence type="ECO:0000256" key="9">
    <source>
        <dbReference type="SAM" id="Coils"/>
    </source>
</evidence>
<dbReference type="PhylomeDB" id="T1JM60"/>
<keyword evidence="5" id="KW-0653">Protein transport</keyword>
<dbReference type="eggNOG" id="KOG2196">
    <property type="taxonomic scope" value="Eukaryota"/>
</dbReference>
<dbReference type="InterPro" id="IPR026010">
    <property type="entry name" value="NSP1/NUP62"/>
</dbReference>
<accession>T1JM60</accession>
<keyword evidence="3" id="KW-0813">Transport</keyword>
<protein>
    <recommendedName>
        <fullName evidence="10">Nucleoporin NSP1-like C-terminal domain-containing protein</fullName>
    </recommendedName>
</protein>
<dbReference type="Gene3D" id="1.20.5.170">
    <property type="match status" value="1"/>
</dbReference>
<evidence type="ECO:0000256" key="7">
    <source>
        <dbReference type="ARBA" id="ARBA00023132"/>
    </source>
</evidence>
<reference evidence="11" key="2">
    <citation type="submission" date="2015-02" db="UniProtKB">
        <authorList>
            <consortium name="EnsemblMetazoa"/>
        </authorList>
    </citation>
    <scope>IDENTIFICATION</scope>
</reference>
<dbReference type="InterPro" id="IPR007758">
    <property type="entry name" value="Nucleoporin_NSP1_C"/>
</dbReference>
<feature type="domain" description="Nucleoporin NSP1-like C-terminal" evidence="10">
    <location>
        <begin position="97"/>
        <end position="195"/>
    </location>
</feature>
<comment type="similarity">
    <text evidence="2">Belongs to the nucleoporin NSP1/NUP62 family.</text>
</comment>
<dbReference type="GO" id="GO:0051028">
    <property type="term" value="P:mRNA transport"/>
    <property type="evidence" value="ECO:0007669"/>
    <property type="project" value="UniProtKB-KW"/>
</dbReference>
<dbReference type="EnsemblMetazoa" id="SMAR014940-RA">
    <property type="protein sequence ID" value="SMAR014940-PA"/>
    <property type="gene ID" value="SMAR014940"/>
</dbReference>
<dbReference type="GO" id="GO:0017056">
    <property type="term" value="F:structural constituent of nuclear pore"/>
    <property type="evidence" value="ECO:0007669"/>
    <property type="project" value="InterPro"/>
</dbReference>
<dbReference type="GO" id="GO:0044613">
    <property type="term" value="C:nuclear pore central transport channel"/>
    <property type="evidence" value="ECO:0007669"/>
    <property type="project" value="TreeGrafter"/>
</dbReference>
<evidence type="ECO:0000256" key="6">
    <source>
        <dbReference type="ARBA" id="ARBA00023010"/>
    </source>
</evidence>
<evidence type="ECO:0000256" key="4">
    <source>
        <dbReference type="ARBA" id="ARBA00022816"/>
    </source>
</evidence>
<dbReference type="PANTHER" id="PTHR12084">
    <property type="entry name" value="NUCLEAR PORE GLYCOPROTEIN P62-RELATED"/>
    <property type="match status" value="1"/>
</dbReference>
<organism evidence="11 12">
    <name type="scientific">Strigamia maritima</name>
    <name type="common">European centipede</name>
    <name type="synonym">Geophilus maritimus</name>
    <dbReference type="NCBI Taxonomy" id="126957"/>
    <lineage>
        <taxon>Eukaryota</taxon>
        <taxon>Metazoa</taxon>
        <taxon>Ecdysozoa</taxon>
        <taxon>Arthropoda</taxon>
        <taxon>Myriapoda</taxon>
        <taxon>Chilopoda</taxon>
        <taxon>Pleurostigmophora</taxon>
        <taxon>Geophilomorpha</taxon>
        <taxon>Linotaeniidae</taxon>
        <taxon>Strigamia</taxon>
    </lineage>
</organism>
<evidence type="ECO:0000259" key="10">
    <source>
        <dbReference type="Pfam" id="PF05064"/>
    </source>
</evidence>
<evidence type="ECO:0000313" key="11">
    <source>
        <dbReference type="EnsemblMetazoa" id="SMAR014940-PA"/>
    </source>
</evidence>
<name>T1JM60_STRMM</name>
<dbReference type="HOGENOM" id="CLU_025936_1_1_1"/>
<keyword evidence="8" id="KW-0539">Nucleus</keyword>
<dbReference type="GO" id="GO:0006606">
    <property type="term" value="P:protein import into nucleus"/>
    <property type="evidence" value="ECO:0007669"/>
    <property type="project" value="TreeGrafter"/>
</dbReference>
<reference evidence="12" key="1">
    <citation type="submission" date="2011-05" db="EMBL/GenBank/DDBJ databases">
        <authorList>
            <person name="Richards S.R."/>
            <person name="Qu J."/>
            <person name="Jiang H."/>
            <person name="Jhangiani S.N."/>
            <person name="Agravi P."/>
            <person name="Goodspeed R."/>
            <person name="Gross S."/>
            <person name="Mandapat C."/>
            <person name="Jackson L."/>
            <person name="Mathew T."/>
            <person name="Pu L."/>
            <person name="Thornton R."/>
            <person name="Saada N."/>
            <person name="Wilczek-Boney K.B."/>
            <person name="Lee S."/>
            <person name="Kovar C."/>
            <person name="Wu Y."/>
            <person name="Scherer S.E."/>
            <person name="Worley K.C."/>
            <person name="Muzny D.M."/>
            <person name="Gibbs R."/>
        </authorList>
    </citation>
    <scope>NUCLEOTIDE SEQUENCE</scope>
    <source>
        <strain evidence="12">Brora</strain>
    </source>
</reference>
<dbReference type="FunFam" id="1.20.5.170:FF:000040">
    <property type="entry name" value="Nuclear pore glycoprotein p62"/>
    <property type="match status" value="1"/>
</dbReference>
<feature type="coiled-coil region" evidence="9">
    <location>
        <begin position="106"/>
        <end position="175"/>
    </location>
</feature>
<dbReference type="PANTHER" id="PTHR12084:SF0">
    <property type="entry name" value="NUCLEAR PORE GLYCOPROTEIN P62"/>
    <property type="match status" value="1"/>
</dbReference>
<evidence type="ECO:0000256" key="8">
    <source>
        <dbReference type="ARBA" id="ARBA00023242"/>
    </source>
</evidence>
<evidence type="ECO:0000256" key="5">
    <source>
        <dbReference type="ARBA" id="ARBA00022927"/>
    </source>
</evidence>
<keyword evidence="9" id="KW-0175">Coiled coil</keyword>
<dbReference type="GO" id="GO:0005543">
    <property type="term" value="F:phospholipid binding"/>
    <property type="evidence" value="ECO:0007669"/>
    <property type="project" value="TreeGrafter"/>
</dbReference>
<dbReference type="Pfam" id="PF05064">
    <property type="entry name" value="Nsp1_C"/>
    <property type="match status" value="1"/>
</dbReference>
<dbReference type="GO" id="GO:0006405">
    <property type="term" value="P:RNA export from nucleus"/>
    <property type="evidence" value="ECO:0007669"/>
    <property type="project" value="TreeGrafter"/>
</dbReference>
<keyword evidence="4" id="KW-0509">mRNA transport</keyword>
<dbReference type="STRING" id="126957.T1JM60"/>
<dbReference type="AlphaFoldDB" id="T1JM60"/>
<sequence length="298" mass="33850">TSKPNYLSPKQTLIIYSFQSYIFNFITYRYTFPSLAKTTAPTTTAEAAPAFSLGSAATSAASIASTSGFSLTSNTSIGSTSTGLATSVATTTAVSSSTLPTTGMNFRQLEETINKWTVELEEQEKIYLNQATQVNAWDRMLIKNGEKITQLNDSLERVKLEQQHLEHEIDFILAQQKELEDLLLPLEQHVDQTPTLSVQHHADLEREHTYQLAENIDAQMKRMAEDLKEIIDHVNTSNNNQDNTDPVYQVGKILNAHMDSLQWIEQNTNLVQRKLEEVSQLYEVRRKDQERRFRLAYE</sequence>
<proteinExistence type="inferred from homology"/>
<evidence type="ECO:0000256" key="1">
    <source>
        <dbReference type="ARBA" id="ARBA00004567"/>
    </source>
</evidence>
<evidence type="ECO:0000256" key="2">
    <source>
        <dbReference type="ARBA" id="ARBA00005911"/>
    </source>
</evidence>
<keyword evidence="6" id="KW-0811">Translocation</keyword>
<evidence type="ECO:0000256" key="3">
    <source>
        <dbReference type="ARBA" id="ARBA00022448"/>
    </source>
</evidence>